<evidence type="ECO:0000313" key="12">
    <source>
        <dbReference type="Proteomes" id="UP000285970"/>
    </source>
</evidence>
<dbReference type="GO" id="GO:0009103">
    <property type="term" value="P:lipopolysaccharide biosynthetic process"/>
    <property type="evidence" value="ECO:0007669"/>
    <property type="project" value="TreeGrafter"/>
</dbReference>
<dbReference type="Gene3D" id="3.40.50.1110">
    <property type="entry name" value="SGNH hydrolase"/>
    <property type="match status" value="1"/>
</dbReference>
<dbReference type="PANTHER" id="PTHR23028:SF53">
    <property type="entry name" value="ACYL_TRANSF_3 DOMAIN-CONTAINING PROTEIN"/>
    <property type="match status" value="1"/>
</dbReference>
<dbReference type="GO" id="GO:0005886">
    <property type="term" value="C:plasma membrane"/>
    <property type="evidence" value="ECO:0007669"/>
    <property type="project" value="UniProtKB-SubCell"/>
</dbReference>
<keyword evidence="4 8" id="KW-0812">Transmembrane</keyword>
<feature type="transmembrane region" description="Helical" evidence="8">
    <location>
        <begin position="231"/>
        <end position="247"/>
    </location>
</feature>
<dbReference type="GO" id="GO:0016747">
    <property type="term" value="F:acyltransferase activity, transferring groups other than amino-acyl groups"/>
    <property type="evidence" value="ECO:0007669"/>
    <property type="project" value="InterPro"/>
</dbReference>
<comment type="subcellular location">
    <subcellularLocation>
        <location evidence="1">Cell membrane</location>
        <topology evidence="1">Multi-pass membrane protein</topology>
    </subcellularLocation>
</comment>
<evidence type="ECO:0000256" key="3">
    <source>
        <dbReference type="ARBA" id="ARBA00022679"/>
    </source>
</evidence>
<evidence type="ECO:0000259" key="10">
    <source>
        <dbReference type="Pfam" id="PF19040"/>
    </source>
</evidence>
<dbReference type="InterPro" id="IPR002656">
    <property type="entry name" value="Acyl_transf_3_dom"/>
</dbReference>
<name>A0A3S3P4W1_9MICO</name>
<feature type="transmembrane region" description="Helical" evidence="8">
    <location>
        <begin position="342"/>
        <end position="361"/>
    </location>
</feature>
<feature type="transmembrane region" description="Helical" evidence="8">
    <location>
        <begin position="254"/>
        <end position="270"/>
    </location>
</feature>
<protein>
    <submittedName>
        <fullName evidence="11">Acyltransferase</fullName>
    </submittedName>
</protein>
<dbReference type="OrthoDB" id="3404679at2"/>
<evidence type="ECO:0000256" key="5">
    <source>
        <dbReference type="ARBA" id="ARBA00022989"/>
    </source>
</evidence>
<evidence type="ECO:0000313" key="11">
    <source>
        <dbReference type="EMBL" id="RWR19178.1"/>
    </source>
</evidence>
<evidence type="ECO:0000256" key="8">
    <source>
        <dbReference type="SAM" id="Phobius"/>
    </source>
</evidence>
<feature type="transmembrane region" description="Helical" evidence="8">
    <location>
        <begin position="54"/>
        <end position="73"/>
    </location>
</feature>
<evidence type="ECO:0000256" key="4">
    <source>
        <dbReference type="ARBA" id="ARBA00022692"/>
    </source>
</evidence>
<gene>
    <name evidence="11" type="ORF">D8Y23_08165</name>
</gene>
<evidence type="ECO:0000256" key="2">
    <source>
        <dbReference type="ARBA" id="ARBA00022475"/>
    </source>
</evidence>
<dbReference type="Proteomes" id="UP000285970">
    <property type="component" value="Unassembled WGS sequence"/>
</dbReference>
<evidence type="ECO:0000256" key="6">
    <source>
        <dbReference type="ARBA" id="ARBA00023136"/>
    </source>
</evidence>
<evidence type="ECO:0000256" key="7">
    <source>
        <dbReference type="ARBA" id="ARBA00023315"/>
    </source>
</evidence>
<dbReference type="Pfam" id="PF01757">
    <property type="entry name" value="Acyl_transf_3"/>
    <property type="match status" value="1"/>
</dbReference>
<feature type="transmembrane region" description="Helical" evidence="8">
    <location>
        <begin position="402"/>
        <end position="419"/>
    </location>
</feature>
<dbReference type="InterPro" id="IPR050879">
    <property type="entry name" value="Acyltransferase_3"/>
</dbReference>
<dbReference type="Pfam" id="PF19040">
    <property type="entry name" value="SGNH"/>
    <property type="match status" value="1"/>
</dbReference>
<comment type="caution">
    <text evidence="11">The sequence shown here is derived from an EMBL/GenBank/DDBJ whole genome shotgun (WGS) entry which is preliminary data.</text>
</comment>
<accession>A0A3S3P4W1</accession>
<keyword evidence="6 8" id="KW-0472">Membrane</keyword>
<feature type="transmembrane region" description="Helical" evidence="8">
    <location>
        <begin position="167"/>
        <end position="185"/>
    </location>
</feature>
<evidence type="ECO:0000256" key="1">
    <source>
        <dbReference type="ARBA" id="ARBA00004651"/>
    </source>
</evidence>
<feature type="domain" description="SGNH" evidence="10">
    <location>
        <begin position="504"/>
        <end position="722"/>
    </location>
</feature>
<organism evidence="11 12">
    <name type="scientific">Microbacterium enclense</name>
    <dbReference type="NCBI Taxonomy" id="993073"/>
    <lineage>
        <taxon>Bacteria</taxon>
        <taxon>Bacillati</taxon>
        <taxon>Actinomycetota</taxon>
        <taxon>Actinomycetes</taxon>
        <taxon>Micrococcales</taxon>
        <taxon>Microbacteriaceae</taxon>
        <taxon>Microbacterium</taxon>
    </lineage>
</organism>
<feature type="domain" description="Acyltransferase 3" evidence="9">
    <location>
        <begin position="28"/>
        <end position="356"/>
    </location>
</feature>
<dbReference type="AlphaFoldDB" id="A0A3S3P4W1"/>
<keyword evidence="3 11" id="KW-0808">Transferase</keyword>
<dbReference type="PANTHER" id="PTHR23028">
    <property type="entry name" value="ACETYLTRANSFERASE"/>
    <property type="match status" value="1"/>
</dbReference>
<dbReference type="InterPro" id="IPR043968">
    <property type="entry name" value="SGNH"/>
</dbReference>
<feature type="transmembrane region" description="Helical" evidence="8">
    <location>
        <begin position="192"/>
        <end position="211"/>
    </location>
</feature>
<dbReference type="RefSeq" id="WP_128217655.1">
    <property type="nucleotide sequence ID" value="NZ_RBZY01000024.1"/>
</dbReference>
<dbReference type="InterPro" id="IPR036514">
    <property type="entry name" value="SGNH_hydro_sf"/>
</dbReference>
<dbReference type="SUPFAM" id="SSF52266">
    <property type="entry name" value="SGNH hydrolase"/>
    <property type="match status" value="1"/>
</dbReference>
<dbReference type="EMBL" id="RBZY01000024">
    <property type="protein sequence ID" value="RWR19178.1"/>
    <property type="molecule type" value="Genomic_DNA"/>
</dbReference>
<reference evidence="11 12" key="1">
    <citation type="journal article" date="2018" name="Front. Microbiol.">
        <title>Novel Insights Into Bacterial Dimethylsulfoniopropionate Catabolism in the East China Sea.</title>
        <authorList>
            <person name="Liu J."/>
            <person name="Liu J."/>
            <person name="Zhang S.H."/>
            <person name="Liang J."/>
            <person name="Lin H."/>
            <person name="Song D."/>
            <person name="Yang G.P."/>
            <person name="Todd J.D."/>
            <person name="Zhang X.H."/>
        </authorList>
    </citation>
    <scope>NUCLEOTIDE SEQUENCE [LARGE SCALE GENOMIC DNA]</scope>
    <source>
        <strain evidence="11 12">ZYFD042</strain>
    </source>
</reference>
<feature type="transmembrane region" description="Helical" evidence="8">
    <location>
        <begin position="94"/>
        <end position="113"/>
    </location>
</feature>
<keyword evidence="5 8" id="KW-1133">Transmembrane helix</keyword>
<sequence length="731" mass="79532">MASGSVSNRGWLTKHVTNPTSRRNIRPDIQGLRMVAVVAVVLDHSLHWPSGGFVGVDVFFVISGFLITGILLREHEKTGHISFVGFYKRRIRRIVPAATVVLVATVVAAYFIFNKARFAQTGWDAFWAFFFGANWRFAIAGTDYFQATGPVSPLQHFWSLSVEEQFYFVWPWVMLGVLALAALRGDIVRRRTVTGIVMVVFVAVSLWWAFVQSTGDPTIAYFSTLTRAWELGVGALVAIAAPWWAAIPRAMRPILGWMGLLAILASYVVIDDTSPFPAPWALLPVLATALVIVAGTGGEQRFLFPLTNPLSFYIGNISYSLYLWHFPVIIFIGVLIPDEGTALLVSLTLAVLLSVASYHLIETPVQNSPWLAPRDPELSPRARRRVAKHAWDQWWEDHRPRYAYGLLAGSAAALILVVMSTNVPARTSVAADRPTVVPTTSASPTPGVTTVPLSAAQSDIQGQIITSLNATTWPELDPSMDSVIGGPQTPSDVAACGQVESLPIEQCTWGDEGAGTSVMLVGDSVSLAYTEAFRKLSGEAGWTISTRGMFGCPFVDIAISNAKQEIVDACGTHNLDTISMIKERKPTYVVVTATYEVRVTDDSDEKIEPGRWKDGLLRYLDQIKDDTKIVLLAPPPSSVNVQDCYTPQSEPSACVSDITDQYESTAKVEAAAAESINGVYVDVADLFCYDGACPSFIGTTPVKLDLVHITEAYAGKVAPALLDTLRADGVT</sequence>
<keyword evidence="7 11" id="KW-0012">Acyltransferase</keyword>
<evidence type="ECO:0000259" key="9">
    <source>
        <dbReference type="Pfam" id="PF01757"/>
    </source>
</evidence>
<feature type="transmembrane region" description="Helical" evidence="8">
    <location>
        <begin position="310"/>
        <end position="336"/>
    </location>
</feature>
<keyword evidence="2" id="KW-1003">Cell membrane</keyword>
<proteinExistence type="predicted"/>
<feature type="transmembrane region" description="Helical" evidence="8">
    <location>
        <begin position="276"/>
        <end position="298"/>
    </location>
</feature>